<sequence>MKFRAVALGLAISVPIANAYTGDLTYYTPGQGSCGETNTNGDAIVAISHLLMSNPANPNANPVCNKQISIHNPTTGTNTIATVTDTCMGCAIDDIDVPQDLFNIVAPSGNGRVHGIEWTTVGGWTFPGAPGDSDSTPAQSSASPAVQPSSTAAAAVPSAVLPTVSVQEKVAAVVPSPAAAALSESESSSSPVAPSVSAAAPAAASLSAAQQPSSAPASSSASCTTEGQTVCSADGTQVGTCTTELTVQLGPVAAGTKCVGGYQVMANSRLRSRRD</sequence>
<evidence type="ECO:0000256" key="1">
    <source>
        <dbReference type="ARBA" id="ARBA00022729"/>
    </source>
</evidence>
<evidence type="ECO:0000313" key="5">
    <source>
        <dbReference type="Proteomes" id="UP000664534"/>
    </source>
</evidence>
<feature type="signal peptide" evidence="3">
    <location>
        <begin position="1"/>
        <end position="19"/>
    </location>
</feature>
<keyword evidence="5" id="KW-1185">Reference proteome</keyword>
<reference evidence="4" key="1">
    <citation type="submission" date="2021-03" db="EMBL/GenBank/DDBJ databases">
        <authorList>
            <person name="Tagirdzhanova G."/>
        </authorList>
    </citation>
    <scope>NUCLEOTIDE SEQUENCE</scope>
</reference>
<dbReference type="CDD" id="cd22191">
    <property type="entry name" value="DPBB_RlpA_EXP_N-like"/>
    <property type="match status" value="1"/>
</dbReference>
<evidence type="ECO:0000256" key="3">
    <source>
        <dbReference type="SAM" id="SignalP"/>
    </source>
</evidence>
<protein>
    <submittedName>
        <fullName evidence="4">Uncharacterized protein</fullName>
    </submittedName>
</protein>
<dbReference type="AlphaFoldDB" id="A0A8H3J565"/>
<dbReference type="InterPro" id="IPR036908">
    <property type="entry name" value="RlpA-like_sf"/>
</dbReference>
<dbReference type="SUPFAM" id="SSF50685">
    <property type="entry name" value="Barwin-like endoglucanases"/>
    <property type="match status" value="1"/>
</dbReference>
<dbReference type="EMBL" id="CAJPDT010000138">
    <property type="protein sequence ID" value="CAF9940887.1"/>
    <property type="molecule type" value="Genomic_DNA"/>
</dbReference>
<feature type="compositionally biased region" description="Low complexity" evidence="2">
    <location>
        <begin position="135"/>
        <end position="146"/>
    </location>
</feature>
<proteinExistence type="predicted"/>
<dbReference type="Gene3D" id="2.40.40.10">
    <property type="entry name" value="RlpA-like domain"/>
    <property type="match status" value="1"/>
</dbReference>
<evidence type="ECO:0000313" key="4">
    <source>
        <dbReference type="EMBL" id="CAF9940887.1"/>
    </source>
</evidence>
<dbReference type="InterPro" id="IPR051477">
    <property type="entry name" value="Expansin_CellWall"/>
</dbReference>
<dbReference type="OrthoDB" id="623670at2759"/>
<keyword evidence="1 3" id="KW-0732">Signal</keyword>
<organism evidence="4 5">
    <name type="scientific">Imshaugia aleurites</name>
    <dbReference type="NCBI Taxonomy" id="172621"/>
    <lineage>
        <taxon>Eukaryota</taxon>
        <taxon>Fungi</taxon>
        <taxon>Dikarya</taxon>
        <taxon>Ascomycota</taxon>
        <taxon>Pezizomycotina</taxon>
        <taxon>Lecanoromycetes</taxon>
        <taxon>OSLEUM clade</taxon>
        <taxon>Lecanoromycetidae</taxon>
        <taxon>Lecanorales</taxon>
        <taxon>Lecanorineae</taxon>
        <taxon>Parmeliaceae</taxon>
        <taxon>Imshaugia</taxon>
    </lineage>
</organism>
<feature type="region of interest" description="Disordered" evidence="2">
    <location>
        <begin position="125"/>
        <end position="146"/>
    </location>
</feature>
<comment type="caution">
    <text evidence="4">The sequence shown here is derived from an EMBL/GenBank/DDBJ whole genome shotgun (WGS) entry which is preliminary data.</text>
</comment>
<evidence type="ECO:0000256" key="2">
    <source>
        <dbReference type="SAM" id="MobiDB-lite"/>
    </source>
</evidence>
<gene>
    <name evidence="4" type="ORF">IMSHALPRED_002207</name>
</gene>
<dbReference type="PANTHER" id="PTHR31836">
    <property type="match status" value="1"/>
</dbReference>
<feature type="chain" id="PRO_5034888951" evidence="3">
    <location>
        <begin position="20"/>
        <end position="275"/>
    </location>
</feature>
<dbReference type="PANTHER" id="PTHR31836:SF28">
    <property type="entry name" value="SRCR DOMAIN-CONTAINING PROTEIN-RELATED"/>
    <property type="match status" value="1"/>
</dbReference>
<accession>A0A8H3J565</accession>
<dbReference type="Proteomes" id="UP000664534">
    <property type="component" value="Unassembled WGS sequence"/>
</dbReference>
<name>A0A8H3J565_9LECA</name>